<evidence type="ECO:0000313" key="2">
    <source>
        <dbReference type="EMBL" id="KKQ85908.1"/>
    </source>
</evidence>
<dbReference type="STRING" id="1618570.UT08_C0003G0071"/>
<evidence type="ECO:0008006" key="4">
    <source>
        <dbReference type="Google" id="ProtNLM"/>
    </source>
</evidence>
<dbReference type="EMBL" id="LBVL01000003">
    <property type="protein sequence ID" value="KKQ85908.1"/>
    <property type="molecule type" value="Genomic_DNA"/>
</dbReference>
<accession>A0A0G0L1Q5</accession>
<protein>
    <recommendedName>
        <fullName evidence="4">Adhesin domain-containing protein</fullName>
    </recommendedName>
</protein>
<proteinExistence type="predicted"/>
<feature type="compositionally biased region" description="Acidic residues" evidence="1">
    <location>
        <begin position="45"/>
        <end position="77"/>
    </location>
</feature>
<evidence type="ECO:0000256" key="1">
    <source>
        <dbReference type="SAM" id="MobiDB-lite"/>
    </source>
</evidence>
<gene>
    <name evidence="2" type="ORF">UT08_C0003G0071</name>
</gene>
<comment type="caution">
    <text evidence="2">The sequence shown here is derived from an EMBL/GenBank/DDBJ whole genome shotgun (WGS) entry which is preliminary data.</text>
</comment>
<feature type="region of interest" description="Disordered" evidence="1">
    <location>
        <begin position="45"/>
        <end position="85"/>
    </location>
</feature>
<name>A0A0G0L1Q5_9BACT</name>
<evidence type="ECO:0000313" key="3">
    <source>
        <dbReference type="Proteomes" id="UP000034081"/>
    </source>
</evidence>
<dbReference type="Proteomes" id="UP000034081">
    <property type="component" value="Unassembled WGS sequence"/>
</dbReference>
<sequence>MNNIKTSLKILFLITLIFLFSNLIISGSLTNKSILNFVFAQNEGDEDIESDEEELEDQDDNEDVDENDDESENEDNDTNSSRASVKINNEVFSTSSTEQNIQVSIKNGKASIKIKVKNANGEEEVIEKEVEGETNISVTVKVESGEHHIQVKTAEGKVILNDQTESNQVQATTSLPINVDIQNNQVTIETSSGTVTLKNLPADVVEILKKLGTLDLVNSINIEEETKDGKVKIIYKVSGNNKVKFLRVFNVSANISANVDSETSGVTIQSQPWYLKYLGFLFSSN</sequence>
<organism evidence="2 3">
    <name type="scientific">Candidatus Woesebacteria bacterium GW2011_GWB1_38_8</name>
    <dbReference type="NCBI Taxonomy" id="1618570"/>
    <lineage>
        <taxon>Bacteria</taxon>
        <taxon>Candidatus Woeseibacteriota</taxon>
    </lineage>
</organism>
<reference evidence="2 3" key="1">
    <citation type="journal article" date="2015" name="Nature">
        <title>rRNA introns, odd ribosomes, and small enigmatic genomes across a large radiation of phyla.</title>
        <authorList>
            <person name="Brown C.T."/>
            <person name="Hug L.A."/>
            <person name="Thomas B.C."/>
            <person name="Sharon I."/>
            <person name="Castelle C.J."/>
            <person name="Singh A."/>
            <person name="Wilkins M.J."/>
            <person name="Williams K.H."/>
            <person name="Banfield J.F."/>
        </authorList>
    </citation>
    <scope>NUCLEOTIDE SEQUENCE [LARGE SCALE GENOMIC DNA]</scope>
</reference>
<dbReference type="AlphaFoldDB" id="A0A0G0L1Q5"/>